<organism evidence="1 2">
    <name type="scientific">Onchocerca volvulus</name>
    <dbReference type="NCBI Taxonomy" id="6282"/>
    <lineage>
        <taxon>Eukaryota</taxon>
        <taxon>Metazoa</taxon>
        <taxon>Ecdysozoa</taxon>
        <taxon>Nematoda</taxon>
        <taxon>Chromadorea</taxon>
        <taxon>Rhabditida</taxon>
        <taxon>Spirurina</taxon>
        <taxon>Spiruromorpha</taxon>
        <taxon>Filarioidea</taxon>
        <taxon>Onchocercidae</taxon>
        <taxon>Onchocerca</taxon>
    </lineage>
</organism>
<dbReference type="EnsemblMetazoa" id="OVOC7791.1">
    <property type="protein sequence ID" value="OVOC7791.1"/>
    <property type="gene ID" value="WBGene00244600"/>
</dbReference>
<dbReference type="EMBL" id="CMVM020000233">
    <property type="status" value="NOT_ANNOTATED_CDS"/>
    <property type="molecule type" value="Genomic_DNA"/>
</dbReference>
<evidence type="ECO:0000313" key="1">
    <source>
        <dbReference type="EnsemblMetazoa" id="OVOC7791.1"/>
    </source>
</evidence>
<name>A0A8R1Y0P4_ONCVO</name>
<evidence type="ECO:0000313" key="2">
    <source>
        <dbReference type="Proteomes" id="UP000024404"/>
    </source>
</evidence>
<reference evidence="1" key="2">
    <citation type="submission" date="2022-06" db="UniProtKB">
        <authorList>
            <consortium name="EnsemblMetazoa"/>
        </authorList>
    </citation>
    <scope>IDENTIFICATION</scope>
</reference>
<keyword evidence="2" id="KW-1185">Reference proteome</keyword>
<accession>A0A8R1Y0P4</accession>
<protein>
    <submittedName>
        <fullName evidence="1">Uncharacterized protein</fullName>
    </submittedName>
</protein>
<proteinExistence type="predicted"/>
<dbReference type="AlphaFoldDB" id="A0A8R1Y0P4"/>
<reference evidence="2" key="1">
    <citation type="submission" date="2013-10" db="EMBL/GenBank/DDBJ databases">
        <title>Genome sequencing of Onchocerca volvulus.</title>
        <authorList>
            <person name="Cotton J."/>
            <person name="Tsai J."/>
            <person name="Stanley E."/>
            <person name="Tracey A."/>
            <person name="Holroyd N."/>
            <person name="Lustigman S."/>
            <person name="Berriman M."/>
        </authorList>
    </citation>
    <scope>NUCLEOTIDE SEQUENCE</scope>
</reference>
<dbReference type="Proteomes" id="UP000024404">
    <property type="component" value="Unassembled WGS sequence"/>
</dbReference>
<sequence>MIVNKKRKKQLVILSAFSSEMTQISRAFSPSNSCFFLHLYRILIIKIWKLIWLIKKLKKSYNVKSSHRSLLFVKSLKSINFSIDDSKLQMLSSII</sequence>